<dbReference type="InterPro" id="IPR011604">
    <property type="entry name" value="PDDEXK-like_dom_sf"/>
</dbReference>
<feature type="domain" description="YqaJ viral recombinase" evidence="1">
    <location>
        <begin position="84"/>
        <end position="141"/>
    </location>
</feature>
<evidence type="ECO:0000313" key="3">
    <source>
        <dbReference type="EMBL" id="RAM57844.1"/>
    </source>
</evidence>
<proteinExistence type="predicted"/>
<dbReference type="Pfam" id="PF09588">
    <property type="entry name" value="YqaJ"/>
    <property type="match status" value="1"/>
</dbReference>
<dbReference type="EMBL" id="LTBM01000004">
    <property type="protein sequence ID" value="KXT29260.1"/>
    <property type="molecule type" value="Genomic_DNA"/>
</dbReference>
<evidence type="ECO:0000313" key="2">
    <source>
        <dbReference type="EMBL" id="KXT29260.1"/>
    </source>
</evidence>
<dbReference type="EMBL" id="JHUK01000002">
    <property type="protein sequence ID" value="RAM57844.1"/>
    <property type="molecule type" value="Genomic_DNA"/>
</dbReference>
<keyword evidence="2" id="KW-0540">Nuclease</keyword>
<dbReference type="Proteomes" id="UP000249343">
    <property type="component" value="Unassembled WGS sequence"/>
</dbReference>
<sequence length="191" mass="23055">MKINIKPNSYDFLEYQKKYINDYEIGIIMGLDPYNSKEELIKNKIFKNSLSFNKEKELEKKIKLHANLFFSILKKRNYEPAVFVKENIIASLDGFHSETKTMLEIKCPQNKNIHIWKKICSKNIIPPYYLAQIYCRLYCSDSSKAYFLVYFHEEDFHLTEINFNNIFIQKMIIEINDYQKILKKYRKIFKT</sequence>
<evidence type="ECO:0000259" key="1">
    <source>
        <dbReference type="Pfam" id="PF09588"/>
    </source>
</evidence>
<dbReference type="NCBIfam" id="TIGR03033">
    <property type="entry name" value="phage_rel_nuc"/>
    <property type="match status" value="1"/>
</dbReference>
<evidence type="ECO:0000313" key="5">
    <source>
        <dbReference type="Proteomes" id="UP000249343"/>
    </source>
</evidence>
<reference evidence="3 5" key="1">
    <citation type="submission" date="2014-04" db="EMBL/GenBank/DDBJ databases">
        <title>Genome study of Napier grass stunt phytoplasma.</title>
        <authorList>
            <person name="Kawicha P."/>
            <person name="Dickinson M."/>
            <person name="Hodgetts J."/>
        </authorList>
    </citation>
    <scope>NUCLEOTIDE SEQUENCE [LARGE SCALE GENOMIC DNA]</scope>
    <source>
        <strain evidence="3 5">NGS-S10</strain>
    </source>
</reference>
<dbReference type="InterPro" id="IPR017482">
    <property type="entry name" value="Lambda-type_endonuclease"/>
</dbReference>
<dbReference type="InterPro" id="IPR011335">
    <property type="entry name" value="Restrct_endonuc-II-like"/>
</dbReference>
<comment type="caution">
    <text evidence="2">The sequence shown here is derived from an EMBL/GenBank/DDBJ whole genome shotgun (WGS) entry which is preliminary data.</text>
</comment>
<organism evidence="2 4">
    <name type="scientific">Candidatus Phytoplasma oryzae</name>
    <dbReference type="NCBI Taxonomy" id="203274"/>
    <lineage>
        <taxon>Bacteria</taxon>
        <taxon>Bacillati</taxon>
        <taxon>Mycoplasmatota</taxon>
        <taxon>Mollicutes</taxon>
        <taxon>Acholeplasmatales</taxon>
        <taxon>Acholeplasmataceae</taxon>
        <taxon>Candidatus Phytoplasma</taxon>
        <taxon>16SrXI (Rice yellow dwarf group)</taxon>
    </lineage>
</organism>
<dbReference type="Proteomes" id="UP000070069">
    <property type="component" value="Unassembled WGS sequence"/>
</dbReference>
<dbReference type="RefSeq" id="WP_066540256.1">
    <property type="nucleotide sequence ID" value="NZ_JHUK01000002.1"/>
</dbReference>
<protein>
    <submittedName>
        <fullName evidence="2">Putative phage-type endonuclease domain protein</fullName>
    </submittedName>
</protein>
<dbReference type="SUPFAM" id="SSF52980">
    <property type="entry name" value="Restriction endonuclease-like"/>
    <property type="match status" value="1"/>
</dbReference>
<dbReference type="PATRIC" id="fig|203274.3.peg.363"/>
<dbReference type="AlphaFoldDB" id="A0A139JQY0"/>
<dbReference type="GO" id="GO:0004519">
    <property type="term" value="F:endonuclease activity"/>
    <property type="evidence" value="ECO:0007669"/>
    <property type="project" value="UniProtKB-KW"/>
</dbReference>
<keyword evidence="2" id="KW-0378">Hydrolase</keyword>
<name>A0A139JQY0_9MOLU</name>
<keyword evidence="2" id="KW-0255">Endonuclease</keyword>
<dbReference type="InterPro" id="IPR019080">
    <property type="entry name" value="YqaJ_viral_recombinase"/>
</dbReference>
<accession>A0A139JQY0</accession>
<reference evidence="2 4" key="2">
    <citation type="submission" date="2016-02" db="EMBL/GenBank/DDBJ databases">
        <title>A draft genome sequence of Candidatus Phytoplasma oryzae strain Mbita1, the causative agent of Napier Grass stunt disease in Kenya.</title>
        <authorList>
            <person name="Fischer A."/>
            <person name="Santa-Cruz I."/>
            <person name="Wambua L."/>
            <person name="Olds C."/>
            <person name="Midega C."/>
            <person name="Dickinson M."/>
            <person name="Kawicha P."/>
            <person name="Khan Z."/>
            <person name="Masiga D."/>
            <person name="Jores J."/>
            <person name="Bernd S."/>
        </authorList>
    </citation>
    <scope>NUCLEOTIDE SEQUENCE [LARGE SCALE GENOMIC DNA]</scope>
    <source>
        <strain evidence="2">Mbita1</strain>
    </source>
</reference>
<evidence type="ECO:0000313" key="4">
    <source>
        <dbReference type="Proteomes" id="UP000070069"/>
    </source>
</evidence>
<dbReference type="OrthoDB" id="385827at2"/>
<gene>
    <name evidence="2" type="ORF">AXA84_0207</name>
    <name evidence="3" type="ORF">DH96_00760</name>
</gene>
<keyword evidence="5" id="KW-1185">Reference proteome</keyword>
<dbReference type="Gene3D" id="3.90.320.10">
    <property type="match status" value="1"/>
</dbReference>